<dbReference type="EMBL" id="JACLYY010000004">
    <property type="protein sequence ID" value="MBM6737648.1"/>
    <property type="molecule type" value="Genomic_DNA"/>
</dbReference>
<evidence type="ECO:0000256" key="5">
    <source>
        <dbReference type="ARBA" id="ARBA00023088"/>
    </source>
</evidence>
<evidence type="ECO:0000256" key="6">
    <source>
        <dbReference type="SAM" id="MobiDB-lite"/>
    </source>
</evidence>
<evidence type="ECO:0000256" key="7">
    <source>
        <dbReference type="SAM" id="Phobius"/>
    </source>
</evidence>
<evidence type="ECO:0000256" key="1">
    <source>
        <dbReference type="ARBA" id="ARBA00022512"/>
    </source>
</evidence>
<keyword evidence="5" id="KW-0572">Peptidoglycan-anchor</keyword>
<sequence length="981" mass="102564">MKKSKLLILLLFMCMVLTGLPAMESKAEEDTQGGETYPELQDENPYRTETVTAMDENGNITEVGDSDGSMTDGDETSSASISTYARSARMAVSSVKVVNFNTKDNAVTEYTEDGTGALGYTNGDYGADAAYLGTSGGKVKFMMSGVIGWVNASEVEVIDLSQAAVVSGYEVENGRLLHGIVYTMATPGYRTKLDNGPAPSYLSAGTKYYSYDGHYFYTDYAVMITDYQNNTRANSVNPSDPYYNYYQYLPLRSATSYSADTLSAMINSKAGAGSLMANKGSAFIDSQNTYGVNALLMTGVAANESAWGKSSIALSKNNLFGLNAIDSSPGTSANTFASAEACINDFANGWMSRGYLYPKDGRYNGGFLGNKASGINVKYASDPYWGEKAANVAYALDAAQGSQDYGQYTIGVKDTLASSHQTVNVRNASSTSSTVLYSTGSASNYSVLIKDSTLENGFYRIQSDGVLDSGRTSVVRGSGAYSFDAMYAYISSDYVQIVNQGTAVSEPEPEPQPEPEPEPVPATLDSISIAAAPQKTVYTEGETFDPTGMTVQANWSDGSVTDVTGEVSYRTDPLTTDVTAVEISYTSGDVTRTVSQSIQVNAKVTVTGVLINPSEISLYPGDAKTFGVSVQGTGDPSQSVTWSVEGASSSQTVIDENGRLTVGEDETAGQLTVKAQSAADGSQIGQAAVTVVPKESEEPSAPDGAGGSEEYVSADLKDETSGIGVNGEFAENTSLTVTPIGSDSEEYQALVKEAAGKTILGVYELSLDGAVKDGSKIQVTFAVDEQYNGQSILILHYPKADDVTYIERYVATAQDGTVTVEVDSLSPFVIALDEESAGNDASGEQTPEGDEPEVTDEPENSEEPGVTDEPGTTEEPNVTDPAVTGDPDPSDPSATSGGSGTTGDAGSTSGSTGTTLTNTAPAKINDQNGQNSGSASGGANSSQTEAAPRTGDTSAPILWIVLAVAAVAVIVGAVALKKTRK</sequence>
<evidence type="ECO:0000313" key="10">
    <source>
        <dbReference type="EMBL" id="MBM6737648.1"/>
    </source>
</evidence>
<dbReference type="SMART" id="SM00047">
    <property type="entry name" value="LYZ2"/>
    <property type="match status" value="1"/>
</dbReference>
<feature type="region of interest" description="Disordered" evidence="6">
    <location>
        <begin position="54"/>
        <end position="78"/>
    </location>
</feature>
<feature type="signal peptide" evidence="8">
    <location>
        <begin position="1"/>
        <end position="21"/>
    </location>
</feature>
<dbReference type="InterPro" id="IPR019931">
    <property type="entry name" value="LPXTG_anchor"/>
</dbReference>
<comment type="caution">
    <text evidence="10">The sequence shown here is derived from an EMBL/GenBank/DDBJ whole genome shotgun (WGS) entry which is preliminary data.</text>
</comment>
<feature type="compositionally biased region" description="Low complexity" evidence="6">
    <location>
        <begin position="884"/>
        <end position="896"/>
    </location>
</feature>
<evidence type="ECO:0000256" key="8">
    <source>
        <dbReference type="SAM" id="SignalP"/>
    </source>
</evidence>
<feature type="region of interest" description="Disordered" evidence="6">
    <location>
        <begin position="834"/>
        <end position="950"/>
    </location>
</feature>
<feature type="region of interest" description="Disordered" evidence="6">
    <location>
        <begin position="691"/>
        <end position="710"/>
    </location>
</feature>
<keyword evidence="7" id="KW-1133">Transmembrane helix</keyword>
<protein>
    <submittedName>
        <fullName evidence="10">Glucosaminidase domain-containing protein</fullName>
    </submittedName>
</protein>
<dbReference type="InterPro" id="IPR051056">
    <property type="entry name" value="Glycosyl_Hydrolase_73"/>
</dbReference>
<feature type="region of interest" description="Disordered" evidence="6">
    <location>
        <begin position="502"/>
        <end position="522"/>
    </location>
</feature>
<keyword evidence="7" id="KW-0472">Membrane</keyword>
<proteinExistence type="predicted"/>
<name>A0ABS2E7N9_9FIRM</name>
<evidence type="ECO:0000259" key="9">
    <source>
        <dbReference type="PROSITE" id="PS50847"/>
    </source>
</evidence>
<keyword evidence="7" id="KW-0812">Transmembrane</keyword>
<gene>
    <name evidence="10" type="ORF">H7U36_05930</name>
</gene>
<keyword evidence="11" id="KW-1185">Reference proteome</keyword>
<dbReference type="Pfam" id="PF01832">
    <property type="entry name" value="Glucosaminidase"/>
    <property type="match status" value="1"/>
</dbReference>
<feature type="transmembrane region" description="Helical" evidence="7">
    <location>
        <begin position="957"/>
        <end position="976"/>
    </location>
</feature>
<evidence type="ECO:0000256" key="3">
    <source>
        <dbReference type="ARBA" id="ARBA00022729"/>
    </source>
</evidence>
<accession>A0ABS2E7N9</accession>
<dbReference type="InterPro" id="IPR002901">
    <property type="entry name" value="MGlyc_endo_b_GlcNAc-like_dom"/>
</dbReference>
<evidence type="ECO:0000313" key="11">
    <source>
        <dbReference type="Proteomes" id="UP000716906"/>
    </source>
</evidence>
<evidence type="ECO:0000256" key="4">
    <source>
        <dbReference type="ARBA" id="ARBA00022801"/>
    </source>
</evidence>
<dbReference type="RefSeq" id="WP_205155793.1">
    <property type="nucleotide sequence ID" value="NZ_JACLYY010000004.1"/>
</dbReference>
<dbReference type="Proteomes" id="UP000716906">
    <property type="component" value="Unassembled WGS sequence"/>
</dbReference>
<dbReference type="Gene3D" id="2.60.40.3630">
    <property type="match status" value="1"/>
</dbReference>
<keyword evidence="2" id="KW-0964">Secreted</keyword>
<feature type="compositionally biased region" description="Acidic residues" evidence="6">
    <location>
        <begin position="847"/>
        <end position="866"/>
    </location>
</feature>
<feature type="region of interest" description="Disordered" evidence="6">
    <location>
        <begin position="26"/>
        <end position="45"/>
    </location>
</feature>
<dbReference type="PROSITE" id="PS50847">
    <property type="entry name" value="GRAM_POS_ANCHORING"/>
    <property type="match status" value="1"/>
</dbReference>
<feature type="domain" description="Gram-positive cocci surface proteins LPxTG" evidence="9">
    <location>
        <begin position="947"/>
        <end position="981"/>
    </location>
</feature>
<keyword evidence="3 8" id="KW-0732">Signal</keyword>
<feature type="chain" id="PRO_5046424381" evidence="8">
    <location>
        <begin position="22"/>
        <end position="981"/>
    </location>
</feature>
<dbReference type="Gene3D" id="1.10.530.10">
    <property type="match status" value="1"/>
</dbReference>
<feature type="compositionally biased region" description="Acidic residues" evidence="6">
    <location>
        <begin position="507"/>
        <end position="517"/>
    </location>
</feature>
<keyword evidence="1" id="KW-0134">Cell wall</keyword>
<keyword evidence="4" id="KW-0378">Hydrolase</keyword>
<reference evidence="10 11" key="1">
    <citation type="journal article" date="2021" name="Sci. Rep.">
        <title>The distribution of antibiotic resistance genes in chicken gut microbiota commensals.</title>
        <authorList>
            <person name="Juricova H."/>
            <person name="Matiasovicova J."/>
            <person name="Kubasova T."/>
            <person name="Cejkova D."/>
            <person name="Rychlik I."/>
        </authorList>
    </citation>
    <scope>NUCLEOTIDE SEQUENCE [LARGE SCALE GENOMIC DNA]</scope>
    <source>
        <strain evidence="10 11">An773</strain>
    </source>
</reference>
<organism evidence="10 11">
    <name type="scientific">Faecalicatena fissicatena</name>
    <dbReference type="NCBI Taxonomy" id="290055"/>
    <lineage>
        <taxon>Bacteria</taxon>
        <taxon>Bacillati</taxon>
        <taxon>Bacillota</taxon>
        <taxon>Clostridia</taxon>
        <taxon>Lachnospirales</taxon>
        <taxon>Lachnospiraceae</taxon>
        <taxon>Faecalicatena</taxon>
    </lineage>
</organism>
<dbReference type="PANTHER" id="PTHR33308:SF9">
    <property type="entry name" value="PEPTIDOGLYCAN HYDROLASE FLGJ"/>
    <property type="match status" value="1"/>
</dbReference>
<feature type="compositionally biased region" description="Low complexity" evidence="6">
    <location>
        <begin position="904"/>
        <end position="943"/>
    </location>
</feature>
<evidence type="ECO:0000256" key="2">
    <source>
        <dbReference type="ARBA" id="ARBA00022525"/>
    </source>
</evidence>
<dbReference type="PANTHER" id="PTHR33308">
    <property type="entry name" value="PEPTIDOGLYCAN HYDROLASE FLGJ"/>
    <property type="match status" value="1"/>
</dbReference>